<keyword evidence="2" id="KW-1185">Reference proteome</keyword>
<name>A0A4V2F2F2_9BURK</name>
<dbReference type="Proteomes" id="UP000292445">
    <property type="component" value="Unassembled WGS sequence"/>
</dbReference>
<feature type="non-terminal residue" evidence="1">
    <location>
        <position position="28"/>
    </location>
</feature>
<dbReference type="AlphaFoldDB" id="A0A4V2F2F2"/>
<proteinExistence type="predicted"/>
<protein>
    <recommendedName>
        <fullName evidence="3">Alcohol dehydrogenase-like protein</fullName>
    </recommendedName>
</protein>
<evidence type="ECO:0000313" key="1">
    <source>
        <dbReference type="EMBL" id="RZS77938.1"/>
    </source>
</evidence>
<accession>A0A4V2F2F2</accession>
<sequence>MKTKAAIAWKAGAPLTIEEVDLEGPRAG</sequence>
<dbReference type="InterPro" id="IPR011032">
    <property type="entry name" value="GroES-like_sf"/>
</dbReference>
<organism evidence="1 2">
    <name type="scientific">Pigmentiphaga kullae</name>
    <dbReference type="NCBI Taxonomy" id="151784"/>
    <lineage>
        <taxon>Bacteria</taxon>
        <taxon>Pseudomonadati</taxon>
        <taxon>Pseudomonadota</taxon>
        <taxon>Betaproteobacteria</taxon>
        <taxon>Burkholderiales</taxon>
        <taxon>Alcaligenaceae</taxon>
        <taxon>Pigmentiphaga</taxon>
    </lineage>
</organism>
<reference evidence="1 2" key="1">
    <citation type="submission" date="2019-02" db="EMBL/GenBank/DDBJ databases">
        <title>Genomic Encyclopedia of Type Strains, Phase IV (KMG-IV): sequencing the most valuable type-strain genomes for metagenomic binning, comparative biology and taxonomic classification.</title>
        <authorList>
            <person name="Goeker M."/>
        </authorList>
    </citation>
    <scope>NUCLEOTIDE SEQUENCE [LARGE SCALE GENOMIC DNA]</scope>
    <source>
        <strain evidence="1 2">K24</strain>
    </source>
</reference>
<dbReference type="SUPFAM" id="SSF50129">
    <property type="entry name" value="GroES-like"/>
    <property type="match status" value="1"/>
</dbReference>
<evidence type="ECO:0000313" key="2">
    <source>
        <dbReference type="Proteomes" id="UP000292445"/>
    </source>
</evidence>
<gene>
    <name evidence="1" type="ORF">EV675_4577</name>
</gene>
<comment type="caution">
    <text evidence="1">The sequence shown here is derived from an EMBL/GenBank/DDBJ whole genome shotgun (WGS) entry which is preliminary data.</text>
</comment>
<dbReference type="EMBL" id="SGXC01000003">
    <property type="protein sequence ID" value="RZS77938.1"/>
    <property type="molecule type" value="Genomic_DNA"/>
</dbReference>
<evidence type="ECO:0008006" key="3">
    <source>
        <dbReference type="Google" id="ProtNLM"/>
    </source>
</evidence>